<organism evidence="1 2">
    <name type="scientific">Actinoplanes friuliensis DSM 7358</name>
    <dbReference type="NCBI Taxonomy" id="1246995"/>
    <lineage>
        <taxon>Bacteria</taxon>
        <taxon>Bacillati</taxon>
        <taxon>Actinomycetota</taxon>
        <taxon>Actinomycetes</taxon>
        <taxon>Micromonosporales</taxon>
        <taxon>Micromonosporaceae</taxon>
        <taxon>Actinoplanes</taxon>
    </lineage>
</organism>
<evidence type="ECO:0000313" key="1">
    <source>
        <dbReference type="EMBL" id="AGZ40921.1"/>
    </source>
</evidence>
<sequence>MDNGDLEKTYRSYIAVLNDRRLDDLDDFVHDQVVYNGEQWSRDKYRSLLAEDTRKIPDLHYEIQLLIADSTHVSCRLWFDCTPQGEFLGIDVAGRRVSFTEHVFYRFRAGRIEEVWSVIDTDGIRRQLAG</sequence>
<dbReference type="Pfam" id="PF07366">
    <property type="entry name" value="SnoaL"/>
    <property type="match status" value="1"/>
</dbReference>
<dbReference type="InterPro" id="IPR032710">
    <property type="entry name" value="NTF2-like_dom_sf"/>
</dbReference>
<dbReference type="SUPFAM" id="SSF54427">
    <property type="entry name" value="NTF2-like"/>
    <property type="match status" value="1"/>
</dbReference>
<gene>
    <name evidence="1" type="ORF">AFR_13175</name>
</gene>
<dbReference type="STRING" id="1246995.AFR_13175"/>
<dbReference type="KEGG" id="afs:AFR_13175"/>
<dbReference type="EMBL" id="CP006272">
    <property type="protein sequence ID" value="AGZ40921.1"/>
    <property type="molecule type" value="Genomic_DNA"/>
</dbReference>
<reference evidence="1 2" key="1">
    <citation type="journal article" date="2014" name="J. Biotechnol.">
        <title>Complete genome sequence of the actinobacterium Actinoplanes friuliensis HAG 010964, producer of the lipopeptide antibiotic friulimycin.</title>
        <authorList>
            <person name="Ruckert C."/>
            <person name="Szczepanowski R."/>
            <person name="Albersmeier A."/>
            <person name="Goesmann A."/>
            <person name="Fischer N."/>
            <person name="Steinkamper A."/>
            <person name="Puhler A."/>
            <person name="Biener R."/>
            <person name="Schwartz D."/>
            <person name="Kalinowski J."/>
        </authorList>
    </citation>
    <scope>NUCLEOTIDE SEQUENCE [LARGE SCALE GENOMIC DNA]</scope>
    <source>
        <strain evidence="1 2">DSM 7358</strain>
    </source>
</reference>
<dbReference type="AlphaFoldDB" id="U5VZ18"/>
<dbReference type="OrthoDB" id="9810441at2"/>
<keyword evidence="2" id="KW-1185">Reference proteome</keyword>
<protein>
    <recommendedName>
        <fullName evidence="3">Ester cyclase</fullName>
    </recommendedName>
</protein>
<evidence type="ECO:0000313" key="2">
    <source>
        <dbReference type="Proteomes" id="UP000017746"/>
    </source>
</evidence>
<dbReference type="InterPro" id="IPR009959">
    <property type="entry name" value="Cyclase_SnoaL-like"/>
</dbReference>
<dbReference type="PANTHER" id="PTHR38436">
    <property type="entry name" value="POLYKETIDE CYCLASE SNOAL-LIKE DOMAIN"/>
    <property type="match status" value="1"/>
</dbReference>
<name>U5VZ18_9ACTN</name>
<dbReference type="Proteomes" id="UP000017746">
    <property type="component" value="Chromosome"/>
</dbReference>
<evidence type="ECO:0008006" key="3">
    <source>
        <dbReference type="Google" id="ProtNLM"/>
    </source>
</evidence>
<proteinExistence type="predicted"/>
<dbReference type="PATRIC" id="fig|1246995.3.peg.2675"/>
<dbReference type="PANTHER" id="PTHR38436:SF1">
    <property type="entry name" value="ESTER CYCLASE"/>
    <property type="match status" value="1"/>
</dbReference>
<accession>U5VZ18</accession>
<dbReference type="eggNOG" id="COG5485">
    <property type="taxonomic scope" value="Bacteria"/>
</dbReference>
<dbReference type="Gene3D" id="3.10.450.50">
    <property type="match status" value="1"/>
</dbReference>
<dbReference type="HOGENOM" id="CLU_100997_5_3_11"/>
<dbReference type="GO" id="GO:0030638">
    <property type="term" value="P:polyketide metabolic process"/>
    <property type="evidence" value="ECO:0007669"/>
    <property type="project" value="InterPro"/>
</dbReference>
<dbReference type="RefSeq" id="WP_023360980.1">
    <property type="nucleotide sequence ID" value="NC_022657.1"/>
</dbReference>